<evidence type="ECO:0000313" key="3">
    <source>
        <dbReference type="Proteomes" id="UP000253868"/>
    </source>
</evidence>
<organism evidence="2 3">
    <name type="scientific">Streptomyces paludis</name>
    <dbReference type="NCBI Taxonomy" id="2282738"/>
    <lineage>
        <taxon>Bacteria</taxon>
        <taxon>Bacillati</taxon>
        <taxon>Actinomycetota</taxon>
        <taxon>Actinomycetes</taxon>
        <taxon>Kitasatosporales</taxon>
        <taxon>Streptomycetaceae</taxon>
        <taxon>Streptomyces</taxon>
    </lineage>
</organism>
<dbReference type="KEGG" id="spad:DVK44_35700"/>
<feature type="compositionally biased region" description="Basic and acidic residues" evidence="1">
    <location>
        <begin position="251"/>
        <end position="260"/>
    </location>
</feature>
<dbReference type="AlphaFoldDB" id="A0A345HZQ7"/>
<name>A0A345HZQ7_9ACTN</name>
<accession>A0A345HZQ7</accession>
<evidence type="ECO:0000256" key="1">
    <source>
        <dbReference type="SAM" id="MobiDB-lite"/>
    </source>
</evidence>
<keyword evidence="3" id="KW-1185">Reference proteome</keyword>
<reference evidence="3" key="1">
    <citation type="submission" date="2018-07" db="EMBL/GenBank/DDBJ databases">
        <authorList>
            <person name="Zhao J."/>
        </authorList>
    </citation>
    <scope>NUCLEOTIDE SEQUENCE [LARGE SCALE GENOMIC DNA]</scope>
    <source>
        <strain evidence="3">GSSD-12</strain>
    </source>
</reference>
<dbReference type="Proteomes" id="UP000253868">
    <property type="component" value="Chromosome"/>
</dbReference>
<protein>
    <submittedName>
        <fullName evidence="2">Uncharacterized protein</fullName>
    </submittedName>
</protein>
<dbReference type="EMBL" id="CP031194">
    <property type="protein sequence ID" value="AXG82181.1"/>
    <property type="molecule type" value="Genomic_DNA"/>
</dbReference>
<sequence length="270" mass="28454">MPGKHERGGGRRGPGGPSGREPRHRPSLAERPQLVGEPGTVGGDEHGPPGERGPGRGQREREVGEGQFGLGAEQRGQIGGARPQRVLAVCRHGDRHGRPVGRDTAGSGPAGPPRGLRQRRNTSGPRVVGAEPVSEDLGTYVIRTREDDEGPGRAGQRRTAHSGPYGGESLGDRVAPGPARAAETESPRQRGRVIPVHTVGGQIHTGARRVAPADPRVLASRPGRLQHGRPVGGQRLHPGQRGRRTGLVPRTDGRRGRGPDDCDSAGLRCF</sequence>
<feature type="region of interest" description="Disordered" evidence="1">
    <location>
        <begin position="1"/>
        <end position="270"/>
    </location>
</feature>
<evidence type="ECO:0000313" key="2">
    <source>
        <dbReference type="EMBL" id="AXG82181.1"/>
    </source>
</evidence>
<gene>
    <name evidence="2" type="ORF">DVK44_35700</name>
</gene>
<proteinExistence type="predicted"/>
<feature type="compositionally biased region" description="Basic and acidic residues" evidence="1">
    <location>
        <begin position="43"/>
        <end position="64"/>
    </location>
</feature>